<keyword evidence="3" id="KW-1185">Reference proteome</keyword>
<dbReference type="Proteomes" id="UP000637239">
    <property type="component" value="Chromosome 1"/>
</dbReference>
<evidence type="ECO:0000256" key="1">
    <source>
        <dbReference type="SAM" id="Phobius"/>
    </source>
</evidence>
<dbReference type="KEGG" id="ache:ACHE_10767A"/>
<keyword evidence="1" id="KW-1133">Transmembrane helix</keyword>
<dbReference type="RefSeq" id="XP_043131887.1">
    <property type="nucleotide sequence ID" value="XM_043282930.1"/>
</dbReference>
<organism evidence="2 3">
    <name type="scientific">Aspergillus chevalieri</name>
    <name type="common">Eurotium chevalieri</name>
    <dbReference type="NCBI Taxonomy" id="182096"/>
    <lineage>
        <taxon>Eukaryota</taxon>
        <taxon>Fungi</taxon>
        <taxon>Dikarya</taxon>
        <taxon>Ascomycota</taxon>
        <taxon>Pezizomycotina</taxon>
        <taxon>Eurotiomycetes</taxon>
        <taxon>Eurotiomycetidae</taxon>
        <taxon>Eurotiales</taxon>
        <taxon>Aspergillaceae</taxon>
        <taxon>Aspergillus</taxon>
        <taxon>Aspergillus subgen. Aspergillus</taxon>
    </lineage>
</organism>
<protein>
    <recommendedName>
        <fullName evidence="4">HMA domain-containing protein</fullName>
    </recommendedName>
</protein>
<dbReference type="EMBL" id="AP024416">
    <property type="protein sequence ID" value="BCR83365.1"/>
    <property type="molecule type" value="Genomic_DNA"/>
</dbReference>
<dbReference type="AlphaFoldDB" id="A0A7R7VEJ9"/>
<name>A0A7R7VEJ9_ASPCH</name>
<evidence type="ECO:0008006" key="4">
    <source>
        <dbReference type="Google" id="ProtNLM"/>
    </source>
</evidence>
<accession>A0A7R7VEJ9</accession>
<keyword evidence="1" id="KW-0812">Transmembrane</keyword>
<sequence length="154" mass="17212">MHCTHCPKRVLEAVETYSDRLEVTDPPTEKTYKLTVSYIPEAPHFTVRHILCTISDIDKAFTVSIYHPPTLEERSHAMHRRQQWQIASRLILAVLSAIPTFIIGVVYTSLVSKDSPAENISKSLCGLARLPESSGLCYSPLRQSTSLRTSSTVA</sequence>
<reference evidence="2" key="1">
    <citation type="submission" date="2021-01" db="EMBL/GenBank/DDBJ databases">
        <authorList>
            <consortium name="Aspergillus chevalieri M1 genome sequencing consortium"/>
            <person name="Kazuki M."/>
            <person name="Futagami T."/>
        </authorList>
    </citation>
    <scope>NUCLEOTIDE SEQUENCE</scope>
    <source>
        <strain evidence="2">M1</strain>
    </source>
</reference>
<evidence type="ECO:0000313" key="3">
    <source>
        <dbReference type="Proteomes" id="UP000637239"/>
    </source>
</evidence>
<keyword evidence="1" id="KW-0472">Membrane</keyword>
<gene>
    <name evidence="2" type="ORF">ACHE_10767A</name>
</gene>
<dbReference type="GeneID" id="66977724"/>
<evidence type="ECO:0000313" key="2">
    <source>
        <dbReference type="EMBL" id="BCR83365.1"/>
    </source>
</evidence>
<proteinExistence type="predicted"/>
<reference evidence="2" key="2">
    <citation type="submission" date="2021-02" db="EMBL/GenBank/DDBJ databases">
        <title>Aspergillus chevalieri M1 genome sequence.</title>
        <authorList>
            <person name="Kadooka C."/>
            <person name="Mori K."/>
            <person name="Futagami T."/>
        </authorList>
    </citation>
    <scope>NUCLEOTIDE SEQUENCE</scope>
    <source>
        <strain evidence="2">M1</strain>
    </source>
</reference>
<feature type="transmembrane region" description="Helical" evidence="1">
    <location>
        <begin position="90"/>
        <end position="110"/>
    </location>
</feature>